<dbReference type="PANTHER" id="PTHR43081:SF19">
    <property type="entry name" value="PH-SENSITIVE ADENYLATE CYCLASE RV1264"/>
    <property type="match status" value="1"/>
</dbReference>
<dbReference type="PATRIC" id="fig|1121014.3.peg.2099"/>
<dbReference type="CDD" id="cd07302">
    <property type="entry name" value="CHD"/>
    <property type="match status" value="1"/>
</dbReference>
<keyword evidence="2" id="KW-1185">Reference proteome</keyword>
<dbReference type="SUPFAM" id="SSF55073">
    <property type="entry name" value="Nucleotide cyclase"/>
    <property type="match status" value="1"/>
</dbReference>
<dbReference type="NCBIfam" id="TIGR04510">
    <property type="entry name" value="mod_pep_cyc"/>
    <property type="match status" value="1"/>
</dbReference>
<dbReference type="AlphaFoldDB" id="A0A087MGT8"/>
<evidence type="ECO:0008006" key="3">
    <source>
        <dbReference type="Google" id="ProtNLM"/>
    </source>
</evidence>
<dbReference type="InterPro" id="IPR030966">
    <property type="entry name" value="Mod_pep_cyc"/>
</dbReference>
<dbReference type="InterPro" id="IPR001054">
    <property type="entry name" value="A/G_cyclase"/>
</dbReference>
<dbReference type="Proteomes" id="UP000029085">
    <property type="component" value="Unassembled WGS sequence"/>
</dbReference>
<reference evidence="2" key="1">
    <citation type="submission" date="2013-08" db="EMBL/GenBank/DDBJ databases">
        <title>Genome sequencing of Arenimonas donghaensis.</title>
        <authorList>
            <person name="Chen F."/>
            <person name="Wang G."/>
        </authorList>
    </citation>
    <scope>NUCLEOTIDE SEQUENCE [LARGE SCALE GENOMIC DNA]</scope>
    <source>
        <strain evidence="2">HO3-R19</strain>
    </source>
</reference>
<evidence type="ECO:0000313" key="2">
    <source>
        <dbReference type="Proteomes" id="UP000029085"/>
    </source>
</evidence>
<organism evidence="1 2">
    <name type="scientific">Arenimonas donghaensis DSM 18148 = HO3-R19</name>
    <dbReference type="NCBI Taxonomy" id="1121014"/>
    <lineage>
        <taxon>Bacteria</taxon>
        <taxon>Pseudomonadati</taxon>
        <taxon>Pseudomonadota</taxon>
        <taxon>Gammaproteobacteria</taxon>
        <taxon>Lysobacterales</taxon>
        <taxon>Lysobacteraceae</taxon>
        <taxon>Arenimonas</taxon>
    </lineage>
</organism>
<dbReference type="Gene3D" id="3.30.70.1230">
    <property type="entry name" value="Nucleotide cyclase"/>
    <property type="match status" value="1"/>
</dbReference>
<name>A0A087MGT8_9GAMM</name>
<comment type="caution">
    <text evidence="1">The sequence shown here is derived from an EMBL/GenBank/DDBJ whole genome shotgun (WGS) entry which is preliminary data.</text>
</comment>
<dbReference type="InterPro" id="IPR029787">
    <property type="entry name" value="Nucleotide_cyclase"/>
</dbReference>
<dbReference type="PANTHER" id="PTHR43081">
    <property type="entry name" value="ADENYLATE CYCLASE, TERMINAL-DIFFERENTIATION SPECIFIC-RELATED"/>
    <property type="match status" value="1"/>
</dbReference>
<accession>A0A087MGT8</accession>
<evidence type="ECO:0000313" key="1">
    <source>
        <dbReference type="EMBL" id="KFL36091.1"/>
    </source>
</evidence>
<reference evidence="1 2" key="2">
    <citation type="journal article" date="2015" name="Stand. Genomic Sci.">
        <title>High quality draft genomic sequence of Arenimonas donghaensis DSM 18148(T).</title>
        <authorList>
            <person name="Chen F."/>
            <person name="Wang H."/>
            <person name="Cao Y."/>
            <person name="Li X."/>
            <person name="Wang G."/>
        </authorList>
    </citation>
    <scope>NUCLEOTIDE SEQUENCE [LARGE SCALE GENOMIC DNA]</scope>
    <source>
        <strain evidence="1 2">HO3-R19</strain>
    </source>
</reference>
<dbReference type="SUPFAM" id="SSF48452">
    <property type="entry name" value="TPR-like"/>
    <property type="match status" value="2"/>
</dbReference>
<dbReference type="GO" id="GO:0035556">
    <property type="term" value="P:intracellular signal transduction"/>
    <property type="evidence" value="ECO:0007669"/>
    <property type="project" value="InterPro"/>
</dbReference>
<dbReference type="Gene3D" id="1.25.40.10">
    <property type="entry name" value="Tetratricopeptide repeat domain"/>
    <property type="match status" value="1"/>
</dbReference>
<dbReference type="GO" id="GO:0006171">
    <property type="term" value="P:cAMP biosynthetic process"/>
    <property type="evidence" value="ECO:0007669"/>
    <property type="project" value="TreeGrafter"/>
</dbReference>
<gene>
    <name evidence="1" type="ORF">N788_05965</name>
</gene>
<proteinExistence type="predicted"/>
<dbReference type="Gene3D" id="3.40.50.10610">
    <property type="entry name" value="ABC-type transport auxiliary lipoprotein component"/>
    <property type="match status" value="1"/>
</dbReference>
<protein>
    <recommendedName>
        <fullName evidence="3">Guanylate cyclase domain-containing protein</fullName>
    </recommendedName>
</protein>
<dbReference type="InterPro" id="IPR050697">
    <property type="entry name" value="Adenylyl/Guanylyl_Cyclase_3/4"/>
</dbReference>
<dbReference type="GO" id="GO:0004016">
    <property type="term" value="F:adenylate cyclase activity"/>
    <property type="evidence" value="ECO:0007669"/>
    <property type="project" value="UniProtKB-ARBA"/>
</dbReference>
<dbReference type="STRING" id="1121014.N788_05965"/>
<dbReference type="InterPro" id="IPR011990">
    <property type="entry name" value="TPR-like_helical_dom_sf"/>
</dbReference>
<sequence>MRPMLRAVLVCDIAGSTAMVEKLGDARVAGFMQRHDQLLLQALKLCHGQLVDKADGVLALFERPIQALDFALRYQRGLYELGKSEGIELRARTGIHVGDVMTWANHPRDVQAGAKPIEVEGLAKPVAARLMNLATPGQILMSGMAQNLSHRAVGELGERAGRLRWLVHGRYRFKGVPAPMLVHEVGEPGIAPLRAPESGAKAWRELPIWRRPPVIAAEALLLVTLGVGLLWTTFRSEPAIAFAERDWVVVADVQNQTDETLFDDALDTALRVGLEQSQHVNVFSDLRVDGALARMQRPGQPLDRRLAAELALREGARAVILPTVAQVGGVIRVSLEVIDPQSGVTIYSESADGRGMESVLPSLDASLVQVRSRLGEAMGAVAGQEIALEKATTGNIEALRALSLGMQARSEGRAADAKVLFEEAVKLDPGFAMAWLRLAFLAYVQGDAETTQAHLDQALAHRDRLTRRELLFLEGAEATLANAPRAVERFRLLTSLYPDDFRAKYNEAYFAHFDLLRPTEARRALQGTDVSQNAARVNALYLDASVALALGETERAVSEFERAMNLGHGGNVREYVDALTALRRHDEARRIATLQAPVGIVWQDIESRYHEASLPLDLGDWPKARAAVARLRAEGLVAEAPAVVIDTLDLMAFSLRVYAPDESFGKDLRDWALRQSKTLEDSGLMLRRQVIFRLLAGAWMAANTGDVELARKLLDTVSDEPQASVYPANAAMARVVQAELALAEGRPSDAIAVLSEDVEKDRAIYFSRAVLLRALVAAGDHKEAVRMATWLAENRGIAFGEPTYVWGWQLANVAESTLALQTLAKVSKDLDPVRADKAAKDFSTAWPGGEAFPEVVRRGGAP</sequence>
<dbReference type="EMBL" id="AVCJ01000034">
    <property type="protein sequence ID" value="KFL36091.1"/>
    <property type="molecule type" value="Genomic_DNA"/>
</dbReference>